<reference evidence="13" key="2">
    <citation type="submission" date="2018-12" db="UniProtKB">
        <authorList>
            <consortium name="WormBaseParasite"/>
        </authorList>
    </citation>
    <scope>IDENTIFICATION</scope>
    <source>
        <strain evidence="13">Puerto Rican</strain>
    </source>
</reference>
<evidence type="ECO:0000256" key="9">
    <source>
        <dbReference type="SAM" id="MobiDB-lite"/>
    </source>
</evidence>
<dbReference type="AlphaFoldDB" id="A0A3Q0KBF0"/>
<proteinExistence type="inferred from homology"/>
<evidence type="ECO:0000256" key="10">
    <source>
        <dbReference type="SAM" id="Phobius"/>
    </source>
</evidence>
<feature type="transmembrane region" description="Helical" evidence="10">
    <location>
        <begin position="115"/>
        <end position="136"/>
    </location>
</feature>
<dbReference type="WBParaSite" id="Smp_000900.1">
    <property type="protein sequence ID" value="Smp_000900.1"/>
    <property type="gene ID" value="Smp_000900"/>
</dbReference>
<dbReference type="PANTHER" id="PTHR24243">
    <property type="entry name" value="G-PROTEIN COUPLED RECEPTOR"/>
    <property type="match status" value="1"/>
</dbReference>
<keyword evidence="2 8" id="KW-0812">Transmembrane</keyword>
<feature type="transmembrane region" description="Helical" evidence="10">
    <location>
        <begin position="195"/>
        <end position="214"/>
    </location>
</feature>
<comment type="subcellular location">
    <subcellularLocation>
        <location evidence="1">Membrane</location>
        <topology evidence="1">Multi-pass membrane protein</topology>
    </subcellularLocation>
</comment>
<keyword evidence="4 8" id="KW-0297">G-protein coupled receptor</keyword>
<sequence length="521" mass="60528">MNFSNLTIQLFEFNESIDPIWLSTLILLGSVSLLGTIGNLLVLGVYIQQHFWPHLHLKYRHIYYHHQKLSLINTNELCNTSYLHEDNGNNHNDHIIQIHESNEQLFTKTTGTPTFFILVLACVDLMVCCFVVPLTFYMEYIHLQPSTDIWCKAHAFLNICNIMFSSLLIIAIALERYLTICHPLRRILTMKRAKYLTLSLAIFCIVYGILGALHHSLGVTKDEPDIQQCCDTPEISNVTYLEILTYDILQKGNTASFILSILSVIILYSLILRVVIKTHRAQRYSPMVSNNIPYKTVIMNHSNMNQKSIMSSNDLNNNNQDTTDNTTYNNNNIEHSTDPPPSAPPQHHRDHRKSITNRIKMNISIKNITESTLWREIRSASVLFVVAVVYIIVFTPALLTANKLIKFNLLAYNTYYLNNMSNPLIYCFMSNAFRKKLKILFFNSIRSCKCYHNKNNTKVLHPHHLHHRQHPHHLQHPHRHQRYQRRKQQHLRARELINNISNNNDDNNNDIINKTSSPNSE</sequence>
<evidence type="ECO:0000256" key="2">
    <source>
        <dbReference type="ARBA" id="ARBA00022692"/>
    </source>
</evidence>
<feature type="compositionally biased region" description="Basic residues" evidence="9">
    <location>
        <begin position="468"/>
        <end position="491"/>
    </location>
</feature>
<feature type="domain" description="G-protein coupled receptors family 1 profile" evidence="11">
    <location>
        <begin position="91"/>
        <end position="426"/>
    </location>
</feature>
<name>A0A3Q0KBF0_SCHMA</name>
<feature type="transmembrane region" description="Helical" evidence="10">
    <location>
        <begin position="20"/>
        <end position="47"/>
    </location>
</feature>
<evidence type="ECO:0000256" key="1">
    <source>
        <dbReference type="ARBA" id="ARBA00004141"/>
    </source>
</evidence>
<dbReference type="InterPro" id="IPR017452">
    <property type="entry name" value="GPCR_Rhodpsn_7TM"/>
</dbReference>
<evidence type="ECO:0000259" key="11">
    <source>
        <dbReference type="PROSITE" id="PS50262"/>
    </source>
</evidence>
<feature type="compositionally biased region" description="Low complexity" evidence="9">
    <location>
        <begin position="313"/>
        <end position="332"/>
    </location>
</feature>
<evidence type="ECO:0000313" key="13">
    <source>
        <dbReference type="WBParaSite" id="Smp_000900.1"/>
    </source>
</evidence>
<dbReference type="InterPro" id="IPR000276">
    <property type="entry name" value="GPCR_Rhodpsn"/>
</dbReference>
<evidence type="ECO:0000256" key="6">
    <source>
        <dbReference type="ARBA" id="ARBA00023170"/>
    </source>
</evidence>
<feature type="region of interest" description="Disordered" evidence="9">
    <location>
        <begin position="308"/>
        <end position="354"/>
    </location>
</feature>
<evidence type="ECO:0000313" key="12">
    <source>
        <dbReference type="Proteomes" id="UP000008854"/>
    </source>
</evidence>
<feature type="transmembrane region" description="Helical" evidence="10">
    <location>
        <begin position="156"/>
        <end position="174"/>
    </location>
</feature>
<dbReference type="SUPFAM" id="SSF81321">
    <property type="entry name" value="Family A G protein-coupled receptor-like"/>
    <property type="match status" value="1"/>
</dbReference>
<evidence type="ECO:0000256" key="5">
    <source>
        <dbReference type="ARBA" id="ARBA00023136"/>
    </source>
</evidence>
<dbReference type="Pfam" id="PF00001">
    <property type="entry name" value="7tm_1"/>
    <property type="match status" value="1"/>
</dbReference>
<keyword evidence="3 10" id="KW-1133">Transmembrane helix</keyword>
<dbReference type="PRINTS" id="PR00237">
    <property type="entry name" value="GPCRRHODOPSN"/>
</dbReference>
<dbReference type="PANTHER" id="PTHR24243:SF208">
    <property type="entry name" value="PYROKININ-1 RECEPTOR"/>
    <property type="match status" value="1"/>
</dbReference>
<evidence type="ECO:0000256" key="8">
    <source>
        <dbReference type="RuleBase" id="RU000688"/>
    </source>
</evidence>
<feature type="compositionally biased region" description="Low complexity" evidence="9">
    <location>
        <begin position="497"/>
        <end position="513"/>
    </location>
</feature>
<keyword evidence="6 8" id="KW-0675">Receptor</keyword>
<feature type="transmembrane region" description="Helical" evidence="10">
    <location>
        <begin position="380"/>
        <end position="399"/>
    </location>
</feature>
<keyword evidence="7 8" id="KW-0807">Transducer</keyword>
<dbReference type="GO" id="GO:0004930">
    <property type="term" value="F:G protein-coupled receptor activity"/>
    <property type="evidence" value="ECO:0007669"/>
    <property type="project" value="UniProtKB-KW"/>
</dbReference>
<organism evidence="12 13">
    <name type="scientific">Schistosoma mansoni</name>
    <name type="common">Blood fluke</name>
    <dbReference type="NCBI Taxonomy" id="6183"/>
    <lineage>
        <taxon>Eukaryota</taxon>
        <taxon>Metazoa</taxon>
        <taxon>Spiralia</taxon>
        <taxon>Lophotrochozoa</taxon>
        <taxon>Platyhelminthes</taxon>
        <taxon>Trematoda</taxon>
        <taxon>Digenea</taxon>
        <taxon>Strigeidida</taxon>
        <taxon>Schistosomatoidea</taxon>
        <taxon>Schistosomatidae</taxon>
        <taxon>Schistosoma</taxon>
    </lineage>
</organism>
<feature type="region of interest" description="Disordered" evidence="9">
    <location>
        <begin position="468"/>
        <end position="521"/>
    </location>
</feature>
<dbReference type="GO" id="GO:0016020">
    <property type="term" value="C:membrane"/>
    <property type="evidence" value="ECO:0007669"/>
    <property type="project" value="UniProtKB-SubCell"/>
</dbReference>
<comment type="similarity">
    <text evidence="8">Belongs to the G-protein coupled receptor 1 family.</text>
</comment>
<dbReference type="InParanoid" id="A0A3Q0KBF0"/>
<dbReference type="Gene3D" id="1.20.1070.10">
    <property type="entry name" value="Rhodopsin 7-helix transmembrane proteins"/>
    <property type="match status" value="1"/>
</dbReference>
<keyword evidence="12" id="KW-1185">Reference proteome</keyword>
<keyword evidence="5 10" id="KW-0472">Membrane</keyword>
<evidence type="ECO:0000256" key="3">
    <source>
        <dbReference type="ARBA" id="ARBA00022989"/>
    </source>
</evidence>
<dbReference type="PROSITE" id="PS00237">
    <property type="entry name" value="G_PROTEIN_RECEP_F1_1"/>
    <property type="match status" value="1"/>
</dbReference>
<dbReference type="STRING" id="6183.A0A3Q0KBF0"/>
<feature type="transmembrane region" description="Helical" evidence="10">
    <location>
        <begin position="255"/>
        <end position="276"/>
    </location>
</feature>
<protein>
    <submittedName>
        <fullName evidence="13">Putative g-protein coupled receptor</fullName>
    </submittedName>
</protein>
<evidence type="ECO:0000256" key="4">
    <source>
        <dbReference type="ARBA" id="ARBA00023040"/>
    </source>
</evidence>
<evidence type="ECO:0000256" key="7">
    <source>
        <dbReference type="ARBA" id="ARBA00023224"/>
    </source>
</evidence>
<dbReference type="CDD" id="cd00637">
    <property type="entry name" value="7tm_classA_rhodopsin-like"/>
    <property type="match status" value="1"/>
</dbReference>
<dbReference type="Proteomes" id="UP000008854">
    <property type="component" value="Unassembled WGS sequence"/>
</dbReference>
<reference evidence="12" key="1">
    <citation type="journal article" date="2012" name="PLoS Negl. Trop. Dis.">
        <title>A systematically improved high quality genome and transcriptome of the human blood fluke Schistosoma mansoni.</title>
        <authorList>
            <person name="Protasio A.V."/>
            <person name="Tsai I.J."/>
            <person name="Babbage A."/>
            <person name="Nichol S."/>
            <person name="Hunt M."/>
            <person name="Aslett M.A."/>
            <person name="De Silva N."/>
            <person name="Velarde G.S."/>
            <person name="Anderson T.J."/>
            <person name="Clark R.C."/>
            <person name="Davidson C."/>
            <person name="Dillon G.P."/>
            <person name="Holroyd N.E."/>
            <person name="LoVerde P.T."/>
            <person name="Lloyd C."/>
            <person name="McQuillan J."/>
            <person name="Oliveira G."/>
            <person name="Otto T.D."/>
            <person name="Parker-Manuel S.J."/>
            <person name="Quail M.A."/>
            <person name="Wilson R.A."/>
            <person name="Zerlotini A."/>
            <person name="Dunne D.W."/>
            <person name="Berriman M."/>
        </authorList>
    </citation>
    <scope>NUCLEOTIDE SEQUENCE [LARGE SCALE GENOMIC DNA]</scope>
    <source>
        <strain evidence="12">Puerto Rican</strain>
    </source>
</reference>
<accession>A0A3Q0KBF0</accession>
<dbReference type="PROSITE" id="PS50262">
    <property type="entry name" value="G_PROTEIN_RECEP_F1_2"/>
    <property type="match status" value="1"/>
</dbReference>